<evidence type="ECO:0000313" key="2">
    <source>
        <dbReference type="Proteomes" id="UP000317550"/>
    </source>
</evidence>
<protein>
    <submittedName>
        <fullName evidence="1">Uncharacterized protein</fullName>
    </submittedName>
</protein>
<sequence length="164" mass="18856">MEINEQGISDSDRILHRYRAHSWQGKNLYVLSLKDKTVQPICFDSNTTLPRNGLIVDYECNLRGGAAVFFAYRKDGRLFFGLNEKTFDASDSSISCSHKKGLFFSELTITEKNAKKISLLYITPWWRIFLDDGSFPEDRFPLQEMAVVLSDPEKRKTIFNGMAD</sequence>
<proteinExistence type="predicted"/>
<dbReference type="RefSeq" id="WP_144278083.1">
    <property type="nucleotide sequence ID" value="NZ_CP041730.1"/>
</dbReference>
<reference evidence="2" key="1">
    <citation type="submission" date="2019-07" db="EMBL/GenBank/DDBJ databases">
        <title>Chitinimonas sp. nov., isolated from Ny-Alesund, arctica soil.</title>
        <authorList>
            <person name="Xu Q."/>
            <person name="Peng F."/>
        </authorList>
    </citation>
    <scope>NUCLEOTIDE SEQUENCE [LARGE SCALE GENOMIC DNA]</scope>
    <source>
        <strain evidence="2">R3-44</strain>
    </source>
</reference>
<dbReference type="EMBL" id="CP041730">
    <property type="protein sequence ID" value="QDQ26689.1"/>
    <property type="molecule type" value="Genomic_DNA"/>
</dbReference>
<name>A0A516SEU6_9NEIS</name>
<gene>
    <name evidence="1" type="ORF">FNU76_10115</name>
</gene>
<accession>A0A516SEU6</accession>
<dbReference type="OrthoDB" id="9774675at2"/>
<keyword evidence="2" id="KW-1185">Reference proteome</keyword>
<evidence type="ECO:0000313" key="1">
    <source>
        <dbReference type="EMBL" id="QDQ26689.1"/>
    </source>
</evidence>
<dbReference type="KEGG" id="cari:FNU76_10115"/>
<dbReference type="AlphaFoldDB" id="A0A516SEU6"/>
<organism evidence="1 2">
    <name type="scientific">Chitinimonas arctica</name>
    <dbReference type="NCBI Taxonomy" id="2594795"/>
    <lineage>
        <taxon>Bacteria</taxon>
        <taxon>Pseudomonadati</taxon>
        <taxon>Pseudomonadota</taxon>
        <taxon>Betaproteobacteria</taxon>
        <taxon>Neisseriales</taxon>
        <taxon>Chitinibacteraceae</taxon>
        <taxon>Chitinimonas</taxon>
    </lineage>
</organism>
<dbReference type="Proteomes" id="UP000317550">
    <property type="component" value="Chromosome"/>
</dbReference>